<keyword evidence="3" id="KW-1185">Reference proteome</keyword>
<protein>
    <submittedName>
        <fullName evidence="2">Uncharacterized protein</fullName>
    </submittedName>
</protein>
<name>A0A9P6H5E5_9AGAM</name>
<evidence type="ECO:0000313" key="2">
    <source>
        <dbReference type="EMBL" id="KAF9779842.1"/>
    </source>
</evidence>
<feature type="region of interest" description="Disordered" evidence="1">
    <location>
        <begin position="169"/>
        <end position="203"/>
    </location>
</feature>
<dbReference type="Proteomes" id="UP000736335">
    <property type="component" value="Unassembled WGS sequence"/>
</dbReference>
<accession>A0A9P6H5E5</accession>
<organism evidence="2 3">
    <name type="scientific">Thelephora terrestris</name>
    <dbReference type="NCBI Taxonomy" id="56493"/>
    <lineage>
        <taxon>Eukaryota</taxon>
        <taxon>Fungi</taxon>
        <taxon>Dikarya</taxon>
        <taxon>Basidiomycota</taxon>
        <taxon>Agaricomycotina</taxon>
        <taxon>Agaricomycetes</taxon>
        <taxon>Thelephorales</taxon>
        <taxon>Thelephoraceae</taxon>
        <taxon>Thelephora</taxon>
    </lineage>
</organism>
<gene>
    <name evidence="2" type="ORF">BJ322DRAFT_1024258</name>
</gene>
<dbReference type="AlphaFoldDB" id="A0A9P6H5E5"/>
<evidence type="ECO:0000313" key="3">
    <source>
        <dbReference type="Proteomes" id="UP000736335"/>
    </source>
</evidence>
<reference evidence="2" key="2">
    <citation type="submission" date="2020-11" db="EMBL/GenBank/DDBJ databases">
        <authorList>
            <consortium name="DOE Joint Genome Institute"/>
            <person name="Kuo A."/>
            <person name="Miyauchi S."/>
            <person name="Kiss E."/>
            <person name="Drula E."/>
            <person name="Kohler A."/>
            <person name="Sanchez-Garcia M."/>
            <person name="Andreopoulos B."/>
            <person name="Barry K.W."/>
            <person name="Bonito G."/>
            <person name="Buee M."/>
            <person name="Carver A."/>
            <person name="Chen C."/>
            <person name="Cichocki N."/>
            <person name="Clum A."/>
            <person name="Culley D."/>
            <person name="Crous P.W."/>
            <person name="Fauchery L."/>
            <person name="Girlanda M."/>
            <person name="Hayes R."/>
            <person name="Keri Z."/>
            <person name="Labutti K."/>
            <person name="Lipzen A."/>
            <person name="Lombard V."/>
            <person name="Magnuson J."/>
            <person name="Maillard F."/>
            <person name="Morin E."/>
            <person name="Murat C."/>
            <person name="Nolan M."/>
            <person name="Ohm R."/>
            <person name="Pangilinan J."/>
            <person name="Pereira M."/>
            <person name="Perotto S."/>
            <person name="Peter M."/>
            <person name="Riley R."/>
            <person name="Sitrit Y."/>
            <person name="Stielow B."/>
            <person name="Szollosi G."/>
            <person name="Zifcakova L."/>
            <person name="Stursova M."/>
            <person name="Spatafora J.W."/>
            <person name="Tedersoo L."/>
            <person name="Vaario L.-M."/>
            <person name="Yamada A."/>
            <person name="Yan M."/>
            <person name="Wang P."/>
            <person name="Xu J."/>
            <person name="Bruns T."/>
            <person name="Baldrian P."/>
            <person name="Vilgalys R."/>
            <person name="Henrissat B."/>
            <person name="Grigoriev I.V."/>
            <person name="Hibbett D."/>
            <person name="Nagy L.G."/>
            <person name="Martin F.M."/>
        </authorList>
    </citation>
    <scope>NUCLEOTIDE SEQUENCE</scope>
    <source>
        <strain evidence="2">UH-Tt-Lm1</strain>
    </source>
</reference>
<sequence>MATTGDLDPPSPQAIDYGHVSTIEVSDVGTERGIGIKEYRHGLRSSWTAQLRMSPGHKQDDDSLFLSWRLHDKCNLKTQGSSGLPSSEAVTIVPAGKTTNGGRRNFGSERSWRLIHLQREGTGPRRPKNAGKDHTVAAYFHTDHRDCKCNSPAALGAFRGISLIAAGAEESAREVSPKSTSQTHRDIPLVWPVPSDTLSEQSS</sequence>
<proteinExistence type="predicted"/>
<dbReference type="EMBL" id="WIUZ02000018">
    <property type="protein sequence ID" value="KAF9779842.1"/>
    <property type="molecule type" value="Genomic_DNA"/>
</dbReference>
<evidence type="ECO:0000256" key="1">
    <source>
        <dbReference type="SAM" id="MobiDB-lite"/>
    </source>
</evidence>
<reference evidence="2" key="1">
    <citation type="journal article" date="2020" name="Nat. Commun.">
        <title>Large-scale genome sequencing of mycorrhizal fungi provides insights into the early evolution of symbiotic traits.</title>
        <authorList>
            <person name="Miyauchi S."/>
            <person name="Kiss E."/>
            <person name="Kuo A."/>
            <person name="Drula E."/>
            <person name="Kohler A."/>
            <person name="Sanchez-Garcia M."/>
            <person name="Morin E."/>
            <person name="Andreopoulos B."/>
            <person name="Barry K.W."/>
            <person name="Bonito G."/>
            <person name="Buee M."/>
            <person name="Carver A."/>
            <person name="Chen C."/>
            <person name="Cichocki N."/>
            <person name="Clum A."/>
            <person name="Culley D."/>
            <person name="Crous P.W."/>
            <person name="Fauchery L."/>
            <person name="Girlanda M."/>
            <person name="Hayes R.D."/>
            <person name="Keri Z."/>
            <person name="LaButti K."/>
            <person name="Lipzen A."/>
            <person name="Lombard V."/>
            <person name="Magnuson J."/>
            <person name="Maillard F."/>
            <person name="Murat C."/>
            <person name="Nolan M."/>
            <person name="Ohm R.A."/>
            <person name="Pangilinan J."/>
            <person name="Pereira M.F."/>
            <person name="Perotto S."/>
            <person name="Peter M."/>
            <person name="Pfister S."/>
            <person name="Riley R."/>
            <person name="Sitrit Y."/>
            <person name="Stielow J.B."/>
            <person name="Szollosi G."/>
            <person name="Zifcakova L."/>
            <person name="Stursova M."/>
            <person name="Spatafora J.W."/>
            <person name="Tedersoo L."/>
            <person name="Vaario L.M."/>
            <person name="Yamada A."/>
            <person name="Yan M."/>
            <person name="Wang P."/>
            <person name="Xu J."/>
            <person name="Bruns T."/>
            <person name="Baldrian P."/>
            <person name="Vilgalys R."/>
            <person name="Dunand C."/>
            <person name="Henrissat B."/>
            <person name="Grigoriev I.V."/>
            <person name="Hibbett D."/>
            <person name="Nagy L.G."/>
            <person name="Martin F.M."/>
        </authorList>
    </citation>
    <scope>NUCLEOTIDE SEQUENCE</scope>
    <source>
        <strain evidence="2">UH-Tt-Lm1</strain>
    </source>
</reference>
<comment type="caution">
    <text evidence="2">The sequence shown here is derived from an EMBL/GenBank/DDBJ whole genome shotgun (WGS) entry which is preliminary data.</text>
</comment>